<dbReference type="PANTHER" id="PTHR39639">
    <property type="entry name" value="CHROMOSOME 16, WHOLE GENOME SHOTGUN SEQUENCE"/>
    <property type="match status" value="1"/>
</dbReference>
<dbReference type="Proteomes" id="UP000198701">
    <property type="component" value="Unassembled WGS sequence"/>
</dbReference>
<name>A0A1G8X5F6_9MICO</name>
<dbReference type="AlphaFoldDB" id="A0A1G8X5F6"/>
<evidence type="ECO:0000313" key="3">
    <source>
        <dbReference type="Proteomes" id="UP000198701"/>
    </source>
</evidence>
<dbReference type="OrthoDB" id="9787127at2"/>
<reference evidence="2 3" key="1">
    <citation type="submission" date="2016-10" db="EMBL/GenBank/DDBJ databases">
        <authorList>
            <person name="de Groot N.N."/>
        </authorList>
    </citation>
    <scope>NUCLEOTIDE SEQUENCE [LARGE SCALE GENOMIC DNA]</scope>
    <source>
        <strain evidence="2 3">CGMCC 1.5382</strain>
    </source>
</reference>
<evidence type="ECO:0000313" key="2">
    <source>
        <dbReference type="EMBL" id="SDJ85842.1"/>
    </source>
</evidence>
<dbReference type="PANTHER" id="PTHR39639:SF1">
    <property type="entry name" value="DUF262 DOMAIN-CONTAINING PROTEIN"/>
    <property type="match status" value="1"/>
</dbReference>
<dbReference type="EMBL" id="FNFU01000001">
    <property type="protein sequence ID" value="SDJ85842.1"/>
    <property type="molecule type" value="Genomic_DNA"/>
</dbReference>
<gene>
    <name evidence="2" type="ORF">SAMN05216282_10196</name>
</gene>
<keyword evidence="3" id="KW-1185">Reference proteome</keyword>
<proteinExistence type="predicted"/>
<feature type="domain" description="GmrSD restriction endonucleases N-terminal" evidence="1">
    <location>
        <begin position="184"/>
        <end position="396"/>
    </location>
</feature>
<sequence>MTDSDLLMTDSIDEAEQDSLAQLQDRIAESLAEMSEAADAPAGLNQTNAQFDASDVDFGSDAWMSRLADVQGWLDFDRDLPTSDAAGFVENLVTALGFENQGDGVYVTGAGSQLTETALERLSERAELAIRLQQAFLAEIDAEGGSRASATTSWKAAWDAEGDSAETVVPEPVTAKADVWHIFQLTKKKLNLTPSYQRGDVWRTGDRQALIESILRGIPLPSIILLRTGGTTPHDVVDGKQRLTAILRFVGQHPIALLKVAEADEKYPDAGLKMHFTTDYPTFRKAWKQVMGEPLTAKLEDDYYFPFKLRADEKGGLVGPDLGLLRGKYFTQIRGNTIHVADQEVTVEDLFEGAPDYKVPVIEYTKASQSQIHEVFKLYNKQGMHLNAEEIRNAIYHDIELTKALLVAAGDASPRNSIAEIAPSLADVPGIQDLGKTLKEYGFGDARYRRTKVLGWVIAVLLSDTGGRDLASTARHIDLLLRAVQEKSSHALRNDATIADLFGLIARAADIHAAHDELWSDKFKDGDKGAKWQELQLVGSLVGITIALAGAPDDIEDRIAASADAIRAATATEAWTRPEKTQTRTQWDYIARLARGLVEGLGVDVTAASDEIRKRFGSSGVESLLGSILKTAE</sequence>
<dbReference type="Pfam" id="PF03235">
    <property type="entry name" value="GmrSD_N"/>
    <property type="match status" value="1"/>
</dbReference>
<dbReference type="STRING" id="386301.SAMN05216282_10196"/>
<evidence type="ECO:0000259" key="1">
    <source>
        <dbReference type="Pfam" id="PF03235"/>
    </source>
</evidence>
<accession>A0A1G8X5F6</accession>
<organism evidence="2 3">
    <name type="scientific">Cryobacterium psychrotolerans</name>
    <dbReference type="NCBI Taxonomy" id="386301"/>
    <lineage>
        <taxon>Bacteria</taxon>
        <taxon>Bacillati</taxon>
        <taxon>Actinomycetota</taxon>
        <taxon>Actinomycetes</taxon>
        <taxon>Micrococcales</taxon>
        <taxon>Microbacteriaceae</taxon>
        <taxon>Cryobacterium</taxon>
    </lineage>
</organism>
<dbReference type="RefSeq" id="WP_135109459.1">
    <property type="nucleotide sequence ID" value="NZ_FNFU01000001.1"/>
</dbReference>
<protein>
    <recommendedName>
        <fullName evidence="1">GmrSD restriction endonucleases N-terminal domain-containing protein</fullName>
    </recommendedName>
</protein>
<dbReference type="InterPro" id="IPR004919">
    <property type="entry name" value="GmrSD_N"/>
</dbReference>